<evidence type="ECO:0000256" key="8">
    <source>
        <dbReference type="ARBA" id="ARBA00023136"/>
    </source>
</evidence>
<gene>
    <name evidence="21" type="primary">GRIK3</name>
    <name evidence="21" type="ORF">Bhyg_14854</name>
</gene>
<dbReference type="Gene3D" id="3.40.50.2300">
    <property type="match status" value="6"/>
</dbReference>
<evidence type="ECO:0000256" key="13">
    <source>
        <dbReference type="ARBA" id="ARBA00023303"/>
    </source>
</evidence>
<keyword evidence="4 18" id="KW-0812">Transmembrane</keyword>
<dbReference type="InterPro" id="IPR001828">
    <property type="entry name" value="ANF_lig-bd_rcpt"/>
</dbReference>
<dbReference type="PRINTS" id="PR00177">
    <property type="entry name" value="NMDARECEPTOR"/>
</dbReference>
<feature type="binding site" evidence="15">
    <location>
        <position position="2381"/>
    </location>
    <ligand>
        <name>L-glutamate</name>
        <dbReference type="ChEBI" id="CHEBI:29985"/>
    </ligand>
</feature>
<comment type="caution">
    <text evidence="21">The sequence shown here is derived from an EMBL/GenBank/DDBJ whole genome shotgun (WGS) entry which is preliminary data.</text>
</comment>
<dbReference type="Gene3D" id="3.40.190.10">
    <property type="entry name" value="Periplasmic binding protein-like II"/>
    <property type="match status" value="6"/>
</dbReference>
<evidence type="ECO:0000259" key="20">
    <source>
        <dbReference type="SMART" id="SM00918"/>
    </source>
</evidence>
<evidence type="ECO:0000256" key="16">
    <source>
        <dbReference type="PIRSR" id="PIRSR601508-2"/>
    </source>
</evidence>
<dbReference type="FunFam" id="1.10.287.70:FF:000010">
    <property type="entry name" value="Putative glutamate receptor ionotropic kainate 1"/>
    <property type="match status" value="1"/>
</dbReference>
<evidence type="ECO:0000256" key="9">
    <source>
        <dbReference type="ARBA" id="ARBA00023170"/>
    </source>
</evidence>
<dbReference type="FunFam" id="1.10.287.70:FF:000105">
    <property type="entry name" value="Eye-enriched kainate receptor, isoform A"/>
    <property type="match status" value="2"/>
</dbReference>
<keyword evidence="22" id="KW-1185">Reference proteome</keyword>
<protein>
    <submittedName>
        <fullName evidence="21">Glutamate receptor ionotropic, kainate 3</fullName>
    </submittedName>
</protein>
<name>A0A9Q0RXP1_9DIPT</name>
<dbReference type="InterPro" id="IPR015683">
    <property type="entry name" value="Ionotropic_Glu_rcpt"/>
</dbReference>
<dbReference type="FunFam" id="3.40.190.10:FF:000147">
    <property type="entry name" value="Uncharacterized protein, isoform C"/>
    <property type="match status" value="3"/>
</dbReference>
<keyword evidence="9 21" id="KW-0675">Receptor</keyword>
<keyword evidence="8 18" id="KW-0472">Membrane</keyword>
<evidence type="ECO:0000256" key="14">
    <source>
        <dbReference type="ARBA" id="ARBA00034104"/>
    </source>
</evidence>
<feature type="transmembrane region" description="Helical" evidence="18">
    <location>
        <begin position="1386"/>
        <end position="1407"/>
    </location>
</feature>
<proteinExistence type="inferred from homology"/>
<dbReference type="InterPro" id="IPR019594">
    <property type="entry name" value="Glu/Gly-bd"/>
</dbReference>
<feature type="site" description="Crucial to convey clamshell closure to channel opening" evidence="16">
    <location>
        <position position="2354"/>
    </location>
</feature>
<feature type="binding site" evidence="15">
    <location>
        <position position="2429"/>
    </location>
    <ligand>
        <name>L-glutamate</name>
        <dbReference type="ChEBI" id="CHEBI:29985"/>
    </ligand>
</feature>
<dbReference type="GO" id="GO:0038023">
    <property type="term" value="F:signaling receptor activity"/>
    <property type="evidence" value="ECO:0007669"/>
    <property type="project" value="InterPro"/>
</dbReference>
<feature type="domain" description="Ionotropic glutamate receptor L-glutamate and glycine-binding" evidence="20">
    <location>
        <begin position="1265"/>
        <end position="1330"/>
    </location>
</feature>
<dbReference type="GO" id="GO:0015276">
    <property type="term" value="F:ligand-gated monoatomic ion channel activity"/>
    <property type="evidence" value="ECO:0007669"/>
    <property type="project" value="InterPro"/>
</dbReference>
<feature type="disulfide bond" evidence="17">
    <location>
        <begin position="2441"/>
        <end position="2499"/>
    </location>
</feature>
<dbReference type="SMART" id="SM00918">
    <property type="entry name" value="Lig_chan-Glu_bd"/>
    <property type="match status" value="3"/>
</dbReference>
<dbReference type="EMBL" id="WJQU01000004">
    <property type="protein sequence ID" value="KAJ6636266.1"/>
    <property type="molecule type" value="Genomic_DNA"/>
</dbReference>
<dbReference type="CDD" id="cd06382">
    <property type="entry name" value="PBP1_iGluR_Kainate"/>
    <property type="match status" value="3"/>
</dbReference>
<feature type="transmembrane region" description="Helical" evidence="18">
    <location>
        <begin position="546"/>
        <end position="564"/>
    </location>
</feature>
<feature type="site" description="Interaction with the cone snail toxin Con-ikot-ikot" evidence="16">
    <location>
        <position position="2387"/>
    </location>
</feature>
<keyword evidence="3" id="KW-1003">Cell membrane</keyword>
<feature type="transmembrane region" description="Helical" evidence="18">
    <location>
        <begin position="622"/>
        <end position="644"/>
    </location>
</feature>
<evidence type="ECO:0000256" key="10">
    <source>
        <dbReference type="ARBA" id="ARBA00023180"/>
    </source>
</evidence>
<evidence type="ECO:0000259" key="19">
    <source>
        <dbReference type="SMART" id="SM00079"/>
    </source>
</evidence>
<keyword evidence="11" id="KW-0628">Postsynaptic cell membrane</keyword>
<evidence type="ECO:0000256" key="1">
    <source>
        <dbReference type="ARBA" id="ARBA00008685"/>
    </source>
</evidence>
<feature type="domain" description="Ionotropic glutamate receptor L-glutamate and glycine-binding" evidence="20">
    <location>
        <begin position="2128"/>
        <end position="2193"/>
    </location>
</feature>
<evidence type="ECO:0000256" key="6">
    <source>
        <dbReference type="ARBA" id="ARBA00023018"/>
    </source>
</evidence>
<evidence type="ECO:0000256" key="12">
    <source>
        <dbReference type="ARBA" id="ARBA00023286"/>
    </source>
</evidence>
<evidence type="ECO:0000313" key="21">
    <source>
        <dbReference type="EMBL" id="KAJ6636266.1"/>
    </source>
</evidence>
<dbReference type="Proteomes" id="UP001151699">
    <property type="component" value="Chromosome C"/>
</dbReference>
<dbReference type="GO" id="GO:0045211">
    <property type="term" value="C:postsynaptic membrane"/>
    <property type="evidence" value="ECO:0007669"/>
    <property type="project" value="UniProtKB-SubCell"/>
</dbReference>
<feature type="domain" description="Ionotropic glutamate receptor C-terminal" evidence="19">
    <location>
        <begin position="1255"/>
        <end position="1628"/>
    </location>
</feature>
<comment type="subcellular location">
    <subcellularLocation>
        <location evidence="14">Postsynaptic cell membrane</location>
        <topology evidence="14">Multi-pass membrane protein</topology>
    </subcellularLocation>
</comment>
<keyword evidence="2" id="KW-0813">Transport</keyword>
<dbReference type="Gene3D" id="1.10.287.70">
    <property type="match status" value="3"/>
</dbReference>
<dbReference type="FunFam" id="3.40.190.10:FF:000061">
    <property type="entry name" value="Glutamate receptor, ionotropic kainate"/>
    <property type="match status" value="3"/>
</dbReference>
<feature type="binding site" evidence="15">
    <location>
        <position position="2204"/>
    </location>
    <ligand>
        <name>L-glutamate</name>
        <dbReference type="ChEBI" id="CHEBI:29985"/>
    </ligand>
</feature>
<organism evidence="21 22">
    <name type="scientific">Pseudolycoriella hygida</name>
    <dbReference type="NCBI Taxonomy" id="35572"/>
    <lineage>
        <taxon>Eukaryota</taxon>
        <taxon>Metazoa</taxon>
        <taxon>Ecdysozoa</taxon>
        <taxon>Arthropoda</taxon>
        <taxon>Hexapoda</taxon>
        <taxon>Insecta</taxon>
        <taxon>Pterygota</taxon>
        <taxon>Neoptera</taxon>
        <taxon>Endopterygota</taxon>
        <taxon>Diptera</taxon>
        <taxon>Nematocera</taxon>
        <taxon>Sciaroidea</taxon>
        <taxon>Sciaridae</taxon>
        <taxon>Pseudolycoriella</taxon>
    </lineage>
</organism>
<feature type="transmembrane region" description="Helical" evidence="18">
    <location>
        <begin position="1655"/>
        <end position="1680"/>
    </location>
</feature>
<dbReference type="PANTHER" id="PTHR18966">
    <property type="entry name" value="IONOTROPIC GLUTAMATE RECEPTOR"/>
    <property type="match status" value="1"/>
</dbReference>
<evidence type="ECO:0000256" key="11">
    <source>
        <dbReference type="ARBA" id="ARBA00023257"/>
    </source>
</evidence>
<evidence type="ECO:0000256" key="3">
    <source>
        <dbReference type="ARBA" id="ARBA00022475"/>
    </source>
</evidence>
<evidence type="ECO:0000256" key="17">
    <source>
        <dbReference type="PIRSR" id="PIRSR601508-3"/>
    </source>
</evidence>
<keyword evidence="12" id="KW-1071">Ligand-gated ion channel</keyword>
<feature type="binding site" evidence="15">
    <location>
        <position position="2382"/>
    </location>
    <ligand>
        <name>L-glutamate</name>
        <dbReference type="ChEBI" id="CHEBI:29985"/>
    </ligand>
</feature>
<evidence type="ECO:0000256" key="5">
    <source>
        <dbReference type="ARBA" id="ARBA00022989"/>
    </source>
</evidence>
<accession>A0A9Q0RXP1</accession>
<evidence type="ECO:0000256" key="2">
    <source>
        <dbReference type="ARBA" id="ARBA00022448"/>
    </source>
</evidence>
<feature type="transmembrane region" description="Helical" evidence="18">
    <location>
        <begin position="1462"/>
        <end position="1484"/>
    </location>
</feature>
<dbReference type="Pfam" id="PF01094">
    <property type="entry name" value="ANF_receptor"/>
    <property type="match status" value="3"/>
</dbReference>
<keyword evidence="13" id="KW-0407">Ion channel</keyword>
<feature type="domain" description="Ionotropic glutamate receptor C-terminal" evidence="19">
    <location>
        <begin position="2118"/>
        <end position="2492"/>
    </location>
</feature>
<dbReference type="OrthoDB" id="5984008at2759"/>
<keyword evidence="5 18" id="KW-1133">Transmembrane helix</keyword>
<evidence type="ECO:0000256" key="18">
    <source>
        <dbReference type="SAM" id="Phobius"/>
    </source>
</evidence>
<dbReference type="SUPFAM" id="SSF53822">
    <property type="entry name" value="Periplasmic binding protein-like I"/>
    <property type="match status" value="3"/>
</dbReference>
<keyword evidence="10" id="KW-0325">Glycoprotein</keyword>
<keyword evidence="17" id="KW-1015">Disulfide bond</keyword>
<feature type="transmembrane region" description="Helical" evidence="18">
    <location>
        <begin position="2248"/>
        <end position="2267"/>
    </location>
</feature>
<dbReference type="SUPFAM" id="SSF53850">
    <property type="entry name" value="Periplasmic binding protein-like II"/>
    <property type="match status" value="3"/>
</dbReference>
<feature type="transmembrane region" description="Helical" evidence="18">
    <location>
        <begin position="2509"/>
        <end position="2536"/>
    </location>
</feature>
<keyword evidence="6" id="KW-0770">Synapse</keyword>
<dbReference type="InterPro" id="IPR028082">
    <property type="entry name" value="Peripla_BP_I"/>
</dbReference>
<dbReference type="SMART" id="SM00079">
    <property type="entry name" value="PBPe"/>
    <property type="match status" value="3"/>
</dbReference>
<sequence>MNILILLLVSITLAVDVKIGALFDNDVSNSQQIFKCAIQIANDLTLADSDITLVPRNYGIIFGSEFAASRDLCKLLKRGVSAVFGPSSPTSSAHCINICDAKEVPYIDVHYDSESKLPVINIHPNPDAVAQVVADIIKAKDWTQFSIVYESSSIYVRFLSIPIETSFCIIASRLKRAEAILKFFESKEYNINVRRISVGLDKTNYRPALRRIKSEDSNIVLDCSIEALPEVLKQAQQVGLMTDYHQFIITTMDFYTVDLEPYRYSGTNITGIRVVDPQNPLMEHLADCIKEISFTPETMSLQSALIFDGVLLLAEVLKEFDVDHLTQNELDCNDNEAWENGNSISNFMRNTIVQGLTGEVKFDNQGYRTSFDVDVFELTESGISTIGIWKSINGLNITRKHEEIVVDEDLLKNKKLIVITALTPPYGMLTESTTNLSGNDRFEGFGIDLIHELSQMLGFKYEFTLQEDGAYGSIDNKTGEWNGMIREVIDGRADLAITDLTITAERESGVDFTHPFMNLGISILFKKPTQEPPSTFSFMSPFSTQVWGYLGGAYLGVSLCLYILGRISPSEWDNPYPCIEDPIELKNQFSLTNALWFSTGALLQQGSEIAPKAPSTRVASTIWWFFTLIMVSSYTANLAAFLTIETLSPIIESAEDLKNCSDPGFECPVTFGAKKDGSTINFFKTAEHETFKKMYTYMENNPEMMTKNNKEGLERAEKENYAFLMESSSIEYLIERNCSVTQIGGLLDEKGYGIAMRKNSSYRNALSEAILSLQERGKLTALKIKWWKEKKGGGSCSVYKVDEIVDTRNFETMSPKVVKKSFVLTNRREILVALVIRNFAELFMLVGGLFDTDIEELQQSFECAVEVANNERLADARISFDHNVVTIPYGNEYVASKSLCRLLKKDRPKKYLSQSVKFQDGISAVIGPASPSSSLHCMNICDAKEMPYIDVERNGNTKLPVVNLHPHPDAIAQIFFDLINATNWEGFTIIYESAPWLPRIAELLKFYSTSYDVTVRRINITMNDRNYRPVLRRVKMSSDTNIVVDCSVETLPEFLKQAQQVGLMTGHHQFFITSMDFHTLDLEPYQHSGTNITGIRLLDPENPLMGHIRNFTLKSEAYNPDEESEAQSKGLNPNSMTVRSALVFDAVLLMAEVFKQFDNRQLKIRKLPCNANEAWENGNSISNFMRNTIVQGLTGEIKFDNQGYRSEFAVDVIQLTSSGITKIATWNATNTPRLHVTQEIKEVDAIDDSTMRNKTFIVITALTPPYGQLKNSSSQLFGNDRFEGFGIDLIHELSQMLGFKYEFTLQEDGVYGSKDNVTGEWNGMIREVIDGRADLAITDLTITAERESGVDFTMPFMNLGISILFTKPTKEPPSTFSFMSPFSTEVWIALGAAYIGVSLCLFILGRLSPSEWDNPYPCIEEPKELENQFSLSNAMWFTAGALLQQGSEIAPKAPSTRAVASIWWFFTLIMVSSYTANLAAFLVVENKSSPIKQVEDLKDCHKPEYQCPVHFGAKESGSTLNFFKEADHGTYRNMYLYMTTHDVLTKNNEQGLDRVKNGSYAFLMESSSIEYLVERHCTVTQLGGLLDEKGYGIAMRKNSNYRSALSEAVLKLQEQGRLTALKTKWWKEKTRGNVCTSKETGGDAEELDMENMNGVFYVLLVGSAFASLYGIAEWLIIVFLRAKRYNVSFKTELMDDFKFVVKCSGNTKTVRHRKSMSMDSKQSLESDRSIASKDRGIFDTNAKNLQEIFRCATQVANNDNLAESEIKLNHRTFEISYGNEFAASKTVCKLLKVGVSAIFGPTATSTSTHCINICDAKEIPYIDVNWDADTRPPVINMHPHPEAVAQIFVDLVKALDWQGFTIIYESAPWLPRVAELLKLYDPKDCSVTLRRVNVGLDNNNYRPVLRRVKLSSDTNIVFDCSIETLPEILKQAQQVGLMTDNHHIIITTMDFHTIDVEPYQYSGTNITGIRLVNPENPLMELVTSCLSESKIISSVTTPEAMTVQAALTFDGVLLLAEALKQLDKEQIKPKKLNCKNTEAWESGNSITNFMRNTAVQGLSGDVRFDNQGYRTGFTVDVIELTSSGIEKVGTWNSTDGLVIARKIEEIANDDDGLLKNKTFVVMTALSAPYGMLKDSSTQLYGNERFEGFGIDVIHELSVMLGFKYEFRLQEDGAYGSLNNATGEWNGMIREVRDGRADLAITDLTITAERESGVDFTHPFMNLGISILFRKPTTEPPSTFSFMSPFSTDVWICLGCAYVGVSVFLFILGRLSPSEWDNPYPCIEEPTELENQFTLRNSLWFTIGSLLQQGSEIAPKAPSTRAVAATWWFFTLIMVSSYTANLAAFLTIQSLSTPIKSAEDLKECANPDFECPVQFGAKSGGSTLGFFREAEHGTYKNMYTYMENNPHLLTKNNEEGLEWAKTKNYAFLMESSSIEYIIERHCDVTQVGGLLDEKGYGIAMRKDFPYRNKLSEGVLRLHEEGKLTSLKNKWWKEKKGGGACADTGDDSAAVALGIANVAGVFLLLIIGVGVAILCNLVEMMLAIRSRSIENEVGSLNEHESST</sequence>
<keyword evidence="7" id="KW-0406">Ion transport</keyword>
<evidence type="ECO:0000256" key="7">
    <source>
        <dbReference type="ARBA" id="ARBA00023065"/>
    </source>
</evidence>
<comment type="similarity">
    <text evidence="1">Belongs to the glutamate-gated ion channel (TC 1.A.10.1) family.</text>
</comment>
<evidence type="ECO:0000313" key="22">
    <source>
        <dbReference type="Proteomes" id="UP001151699"/>
    </source>
</evidence>
<dbReference type="Pfam" id="PF00060">
    <property type="entry name" value="Lig_chan"/>
    <property type="match status" value="3"/>
</dbReference>
<dbReference type="InterPro" id="IPR001508">
    <property type="entry name" value="Iono_Glu_rcpt_met"/>
</dbReference>
<dbReference type="Pfam" id="PF10613">
    <property type="entry name" value="Lig_chan-Glu_bd"/>
    <property type="match status" value="3"/>
</dbReference>
<evidence type="ECO:0000256" key="4">
    <source>
        <dbReference type="ARBA" id="ARBA00022692"/>
    </source>
</evidence>
<dbReference type="InterPro" id="IPR001320">
    <property type="entry name" value="Iontro_rcpt_C"/>
</dbReference>
<feature type="transmembrane region" description="Helical" evidence="18">
    <location>
        <begin position="2324"/>
        <end position="2347"/>
    </location>
</feature>
<feature type="binding site" evidence="15">
    <location>
        <position position="2209"/>
    </location>
    <ligand>
        <name>L-glutamate</name>
        <dbReference type="ChEBI" id="CHEBI:29985"/>
    </ligand>
</feature>
<evidence type="ECO:0000256" key="15">
    <source>
        <dbReference type="PIRSR" id="PIRSR601508-1"/>
    </source>
</evidence>
<feature type="domain" description="Ionotropic glutamate receptor L-glutamate and glycine-binding" evidence="20">
    <location>
        <begin position="425"/>
        <end position="490"/>
    </location>
</feature>
<feature type="domain" description="Ionotropic glutamate receptor C-terminal" evidence="19">
    <location>
        <begin position="415"/>
        <end position="789"/>
    </location>
</feature>
<reference evidence="21" key="1">
    <citation type="submission" date="2022-07" db="EMBL/GenBank/DDBJ databases">
        <authorList>
            <person name="Trinca V."/>
            <person name="Uliana J.V.C."/>
            <person name="Torres T.T."/>
            <person name="Ward R.J."/>
            <person name="Monesi N."/>
        </authorList>
    </citation>
    <scope>NUCLEOTIDE SEQUENCE</scope>
    <source>
        <strain evidence="21">HSMRA1968</strain>
        <tissue evidence="21">Whole embryos</tissue>
    </source>
</reference>